<dbReference type="NCBIfam" id="TIGR01539">
    <property type="entry name" value="portal_lambda"/>
    <property type="match status" value="1"/>
</dbReference>
<dbReference type="InterPro" id="IPR006429">
    <property type="entry name" value="Phage_lambda_portal"/>
</dbReference>
<keyword evidence="3" id="KW-1185">Reference proteome</keyword>
<dbReference type="STRING" id="157910.SAMN05445850_5562"/>
<dbReference type="AlphaFoldDB" id="A0A1H1JS74"/>
<dbReference type="GO" id="GO:0005198">
    <property type="term" value="F:structural molecule activity"/>
    <property type="evidence" value="ECO:0007669"/>
    <property type="project" value="InterPro"/>
</dbReference>
<gene>
    <name evidence="2" type="ORF">SAMN05445850_5562</name>
</gene>
<accession>A0A1H1JS74</accession>
<dbReference type="EMBL" id="FNKX01000002">
    <property type="protein sequence ID" value="SDR52871.1"/>
    <property type="molecule type" value="Genomic_DNA"/>
</dbReference>
<dbReference type="GO" id="GO:0019068">
    <property type="term" value="P:virion assembly"/>
    <property type="evidence" value="ECO:0007669"/>
    <property type="project" value="InterPro"/>
</dbReference>
<reference evidence="3" key="1">
    <citation type="submission" date="2016-10" db="EMBL/GenBank/DDBJ databases">
        <authorList>
            <person name="Varghese N."/>
            <person name="Submissions S."/>
        </authorList>
    </citation>
    <scope>NUCLEOTIDE SEQUENCE [LARGE SCALE GENOMIC DNA]</scope>
    <source>
        <strain evidence="3">DUS833</strain>
    </source>
</reference>
<feature type="compositionally biased region" description="Gly residues" evidence="1">
    <location>
        <begin position="516"/>
        <end position="538"/>
    </location>
</feature>
<feature type="region of interest" description="Disordered" evidence="1">
    <location>
        <begin position="509"/>
        <end position="564"/>
    </location>
</feature>
<sequence>MSGGDNQIVDLNGAPIFSSGNRLSPGAAAWKAGSFANRELAHWRPALRSADRDMLAEKGIVEGRAHDLSRNNGYARGALQSSRDKVVGAKYRLQIKPDYRVIGIDFDAANEWASAVEHEFMLYAEDPECLIDATRRRTFTQILRECVGTEMLQGEAVMSREWRPSYAGYSTCFRTIEPERLCNPKGAMNTDRLRGGVELDRWGAASAYWVRTRHLSDIFSVVGQFEWDRYPIRNRFGDLNIIHVFEPERPNQTRGFSQFASIIQKMKMMDRFEDLEMEAAIIATTYAMAIRSEFGPRAAQEAIGGFRQQLLDYMGARNEFYGDRDIAFDGVKIPFLFPNESIEFTTPNHPNANADSFHAWMLRHCARGTNTSYEEISGDFSRVTYSSARAAIDISWKYVTGKRAGFVNRLASLMLRAWCDEAIMRGRITPPAGVDYWQNRAALTNAEWIGSGKMVIDDLKAARANQLRIATHESTLSDICADNGDNWEDQIEQAAREQRLMEELNVAPPALPTASGGVGGVGGSGGNGGNGGNGGGHSGVVDDAEDGDGESGNSNGPDQPDRTE</sequence>
<evidence type="ECO:0000256" key="1">
    <source>
        <dbReference type="SAM" id="MobiDB-lite"/>
    </source>
</evidence>
<organism evidence="2 3">
    <name type="scientific">Paraburkholderia tuberum</name>
    <dbReference type="NCBI Taxonomy" id="157910"/>
    <lineage>
        <taxon>Bacteria</taxon>
        <taxon>Pseudomonadati</taxon>
        <taxon>Pseudomonadota</taxon>
        <taxon>Betaproteobacteria</taxon>
        <taxon>Burkholderiales</taxon>
        <taxon>Burkholderiaceae</taxon>
        <taxon>Paraburkholderia</taxon>
    </lineage>
</organism>
<evidence type="ECO:0000313" key="2">
    <source>
        <dbReference type="EMBL" id="SDR52871.1"/>
    </source>
</evidence>
<dbReference type="Pfam" id="PF05136">
    <property type="entry name" value="Phage_portal_2"/>
    <property type="match status" value="1"/>
</dbReference>
<evidence type="ECO:0000313" key="3">
    <source>
        <dbReference type="Proteomes" id="UP000199365"/>
    </source>
</evidence>
<protein>
    <submittedName>
        <fullName evidence="2">Phage portal protein, lambda family</fullName>
    </submittedName>
</protein>
<name>A0A1H1JS74_9BURK</name>
<dbReference type="RefSeq" id="WP_167368743.1">
    <property type="nucleotide sequence ID" value="NZ_FNKX01000002.1"/>
</dbReference>
<proteinExistence type="predicted"/>
<dbReference type="Proteomes" id="UP000199365">
    <property type="component" value="Unassembled WGS sequence"/>
</dbReference>